<feature type="non-terminal residue" evidence="1">
    <location>
        <position position="1"/>
    </location>
</feature>
<keyword evidence="2" id="KW-1185">Reference proteome</keyword>
<protein>
    <submittedName>
        <fullName evidence="1">Uncharacterized protein</fullName>
    </submittedName>
</protein>
<comment type="caution">
    <text evidence="1">The sequence shown here is derived from an EMBL/GenBank/DDBJ whole genome shotgun (WGS) entry which is preliminary data.</text>
</comment>
<dbReference type="InParanoid" id="A0A1Q3ASS3"/>
<evidence type="ECO:0000313" key="1">
    <source>
        <dbReference type="EMBL" id="GAV58715.1"/>
    </source>
</evidence>
<accession>A0A1Q3ASS3</accession>
<dbReference type="OrthoDB" id="1411153at2759"/>
<dbReference type="AlphaFoldDB" id="A0A1Q3ASS3"/>
<dbReference type="EMBL" id="BDDD01000080">
    <property type="protein sequence ID" value="GAV58715.1"/>
    <property type="molecule type" value="Genomic_DNA"/>
</dbReference>
<proteinExistence type="predicted"/>
<dbReference type="Proteomes" id="UP000187406">
    <property type="component" value="Unassembled WGS sequence"/>
</dbReference>
<gene>
    <name evidence="1" type="ORF">CFOL_v3_02248</name>
</gene>
<reference evidence="2" key="1">
    <citation type="submission" date="2016-04" db="EMBL/GenBank/DDBJ databases">
        <title>Cephalotus genome sequencing.</title>
        <authorList>
            <person name="Fukushima K."/>
            <person name="Hasebe M."/>
            <person name="Fang X."/>
        </authorList>
    </citation>
    <scope>NUCLEOTIDE SEQUENCE [LARGE SCALE GENOMIC DNA]</scope>
    <source>
        <strain evidence="2">cv. St1</strain>
    </source>
</reference>
<evidence type="ECO:0000313" key="2">
    <source>
        <dbReference type="Proteomes" id="UP000187406"/>
    </source>
</evidence>
<organism evidence="1 2">
    <name type="scientific">Cephalotus follicularis</name>
    <name type="common">Albany pitcher plant</name>
    <dbReference type="NCBI Taxonomy" id="3775"/>
    <lineage>
        <taxon>Eukaryota</taxon>
        <taxon>Viridiplantae</taxon>
        <taxon>Streptophyta</taxon>
        <taxon>Embryophyta</taxon>
        <taxon>Tracheophyta</taxon>
        <taxon>Spermatophyta</taxon>
        <taxon>Magnoliopsida</taxon>
        <taxon>eudicotyledons</taxon>
        <taxon>Gunneridae</taxon>
        <taxon>Pentapetalae</taxon>
        <taxon>rosids</taxon>
        <taxon>fabids</taxon>
        <taxon>Oxalidales</taxon>
        <taxon>Cephalotaceae</taxon>
        <taxon>Cephalotus</taxon>
    </lineage>
</organism>
<sequence>SSNPFVDLVMDAGGFEFDTHEDDVTADELPNPNAKKFYDLLKDAVEPLWIGCKKHTKLSMMTQLINVKFKYGIPNEGLRKFFGSLRAECLRMRSCRSLITS</sequence>
<name>A0A1Q3ASS3_CEPFO</name>